<feature type="transmembrane region" description="Helical" evidence="6">
    <location>
        <begin position="738"/>
        <end position="755"/>
    </location>
</feature>
<keyword evidence="4 6" id="KW-0472">Membrane</keyword>
<dbReference type="InterPro" id="IPR018823">
    <property type="entry name" value="ArAE_2_N"/>
</dbReference>
<proteinExistence type="predicted"/>
<feature type="transmembrane region" description="Helical" evidence="6">
    <location>
        <begin position="791"/>
        <end position="807"/>
    </location>
</feature>
<dbReference type="AlphaFoldDB" id="A0AAD7H1I6"/>
<evidence type="ECO:0000256" key="6">
    <source>
        <dbReference type="SAM" id="Phobius"/>
    </source>
</evidence>
<feature type="region of interest" description="Disordered" evidence="5">
    <location>
        <begin position="1"/>
        <end position="47"/>
    </location>
</feature>
<feature type="transmembrane region" description="Helical" evidence="6">
    <location>
        <begin position="233"/>
        <end position="253"/>
    </location>
</feature>
<evidence type="ECO:0008006" key="12">
    <source>
        <dbReference type="Google" id="ProtNLM"/>
    </source>
</evidence>
<evidence type="ECO:0000259" key="8">
    <source>
        <dbReference type="Pfam" id="PF10337"/>
    </source>
</evidence>
<feature type="compositionally biased region" description="Basic residues" evidence="5">
    <location>
        <begin position="409"/>
        <end position="421"/>
    </location>
</feature>
<feature type="domain" description="Integral membrane bound transporter" evidence="9">
    <location>
        <begin position="710"/>
        <end position="838"/>
    </location>
</feature>
<protein>
    <recommendedName>
        <fullName evidence="12">ER transporter 6TM N-terminal domain-containing protein</fullName>
    </recommendedName>
</protein>
<reference evidence="10" key="1">
    <citation type="submission" date="2023-03" db="EMBL/GenBank/DDBJ databases">
        <title>Massive genome expansion in bonnet fungi (Mycena s.s.) driven by repeated elements and novel gene families across ecological guilds.</title>
        <authorList>
            <consortium name="Lawrence Berkeley National Laboratory"/>
            <person name="Harder C.B."/>
            <person name="Miyauchi S."/>
            <person name="Viragh M."/>
            <person name="Kuo A."/>
            <person name="Thoen E."/>
            <person name="Andreopoulos B."/>
            <person name="Lu D."/>
            <person name="Skrede I."/>
            <person name="Drula E."/>
            <person name="Henrissat B."/>
            <person name="Morin E."/>
            <person name="Kohler A."/>
            <person name="Barry K."/>
            <person name="LaButti K."/>
            <person name="Morin E."/>
            <person name="Salamov A."/>
            <person name="Lipzen A."/>
            <person name="Mereny Z."/>
            <person name="Hegedus B."/>
            <person name="Baldrian P."/>
            <person name="Stursova M."/>
            <person name="Weitz H."/>
            <person name="Taylor A."/>
            <person name="Grigoriev I.V."/>
            <person name="Nagy L.G."/>
            <person name="Martin F."/>
            <person name="Kauserud H."/>
        </authorList>
    </citation>
    <scope>NUCLEOTIDE SEQUENCE</scope>
    <source>
        <strain evidence="10">CBHHK067</strain>
    </source>
</reference>
<evidence type="ECO:0000256" key="4">
    <source>
        <dbReference type="ARBA" id="ARBA00023136"/>
    </source>
</evidence>
<dbReference type="InterPro" id="IPR018820">
    <property type="entry name" value="BRE4-related_DUF2421"/>
</dbReference>
<feature type="region of interest" description="Disordered" evidence="5">
    <location>
        <begin position="364"/>
        <end position="421"/>
    </location>
</feature>
<dbReference type="PANTHER" id="PTHR37994">
    <property type="entry name" value="ARAE_2_N DOMAIN-CONTAINING PROTEIN-RELATED"/>
    <property type="match status" value="1"/>
</dbReference>
<feature type="compositionally biased region" description="Low complexity" evidence="5">
    <location>
        <begin position="34"/>
        <end position="47"/>
    </location>
</feature>
<dbReference type="GO" id="GO:0016020">
    <property type="term" value="C:membrane"/>
    <property type="evidence" value="ECO:0007669"/>
    <property type="project" value="UniProtKB-SubCell"/>
</dbReference>
<comment type="subcellular location">
    <subcellularLocation>
        <location evidence="1">Membrane</location>
        <topology evidence="1">Multi-pass membrane protein</topology>
    </subcellularLocation>
</comment>
<evidence type="ECO:0000313" key="11">
    <source>
        <dbReference type="Proteomes" id="UP001221757"/>
    </source>
</evidence>
<dbReference type="Pfam" id="PF10334">
    <property type="entry name" value="BRE4"/>
    <property type="match status" value="1"/>
</dbReference>
<keyword evidence="3 6" id="KW-1133">Transmembrane helix</keyword>
<sequence>MPDSLLPTSAAGAAGHQEDSPSETKAPSEKKTPTDSSSASSSEKPASTTLDWLQWPASLQWIPDNLTWPKIKPTIRSAVAAWLSTLLFLIPRVEKFMGQAGFLIMITSFMSPPSDPFMAVLEREGMILLFVTTAWAWSCLGIRLADLARVNRNPSATFLEAVTGQYLEVAPTVIMAVFIFLGSTVLLYIKARSVPSQIFACVLGCIYISLTTAALFPYPFYQECIARSIGKAIVLPISFHSAIALLCSIFIFPSTISSQFTTRLTLVLAPLAKSFGLHQAILKMDPYSTEFKATAAAIVGSVAKSEAGLVPLAASARLLKSDLIYSRFAPTDFTELQTVTKRMAVRANGMSIYFTLVDPMRERFPSTPRAGTPVPGSPAISRPPSPPRTPSHDNMDDFASDSAPPTPTRRNRHSHHHAHHHSLLHNSLLHLSMGRKKHEPAVGVFESHRYLDLEAHLSHPEVEAHTKETTTLLAQSCTPLLKSCQESLVWIQDWLGYVRQGWLSRWIGGTKKWRALEQRMGELEKVREDLIAVLDEFRKDKRHIILEPWRPSFDPNHDTELEMPPHRHLFHCYVHQYHLLQVSLNVATMLDTIHALQKSRTKSRLWTPAVFLDYWSNWHLSDFGEDEEDPDKIQGVPPAVDDYDLGTARRRDPDALPPRNYFEWVMSMLYRGVAGLGGGNILFALKAATLTIIMCLPSFLKSSATFAYENRFIWAIFMGQVTLVRFRGDTAFGLSSRVLSTFLGGILGMVMWYISAGSGNGNAYGLGAVCAVCYPFFFYGRLYWPGPPMRVIIFFVTAILVIGYSYQDKNIVTPGSPGFGWEVAWRRFILVTAGVLAAGLFSLLPPSITIRRYERTAMATTSSQIGTMYCDIISFANSPRGMDPQEIVTGLIAIRSKILRSITLKNNAIYEFSLRGRWPAKRYQKIMELQLQIAYSLSHLMSVVEHMEPSWTRAFLRRTRLLDSDFQGDVLAVISMISTALRTGCALPQITPCPLLDRFSQTQYGLNVIHKESEDDYGLPRTLTLETLQNEQYLMFCVGVATAYGIMSRLDRLMLTVKEIVGEQYHIHGAGVSLATRINTGGGIPLGSRTNTLQYRPPQEV</sequence>
<evidence type="ECO:0000259" key="7">
    <source>
        <dbReference type="Pfam" id="PF10334"/>
    </source>
</evidence>
<evidence type="ECO:0000256" key="1">
    <source>
        <dbReference type="ARBA" id="ARBA00004141"/>
    </source>
</evidence>
<dbReference type="InterPro" id="IPR049453">
    <property type="entry name" value="Memb_transporter_dom"/>
</dbReference>
<evidence type="ECO:0000256" key="5">
    <source>
        <dbReference type="SAM" id="MobiDB-lite"/>
    </source>
</evidence>
<dbReference type="Pfam" id="PF10337">
    <property type="entry name" value="ArAE_2_N"/>
    <property type="match status" value="1"/>
</dbReference>
<keyword evidence="11" id="KW-1185">Reference proteome</keyword>
<accession>A0AAD7H1I6</accession>
<feature type="transmembrane region" description="Helical" evidence="6">
    <location>
        <begin position="198"/>
        <end position="221"/>
    </location>
</feature>
<name>A0AAD7H1I6_MYCRO</name>
<keyword evidence="2 6" id="KW-0812">Transmembrane</keyword>
<dbReference type="Pfam" id="PF13515">
    <property type="entry name" value="FUSC_2"/>
    <property type="match status" value="1"/>
</dbReference>
<feature type="domain" description="DUF2421" evidence="7">
    <location>
        <begin position="850"/>
        <end position="1065"/>
    </location>
</feature>
<feature type="transmembrane region" description="Helical" evidence="6">
    <location>
        <begin position="827"/>
        <end position="845"/>
    </location>
</feature>
<evidence type="ECO:0000259" key="9">
    <source>
        <dbReference type="Pfam" id="PF13515"/>
    </source>
</evidence>
<feature type="domain" description="Putative ER transporter 6TM N-terminal" evidence="8">
    <location>
        <begin position="60"/>
        <end position="545"/>
    </location>
</feature>
<evidence type="ECO:0000256" key="3">
    <source>
        <dbReference type="ARBA" id="ARBA00022989"/>
    </source>
</evidence>
<feature type="transmembrane region" description="Helical" evidence="6">
    <location>
        <begin position="761"/>
        <end position="779"/>
    </location>
</feature>
<organism evidence="10 11">
    <name type="scientific">Mycena rosella</name>
    <name type="common">Pink bonnet</name>
    <name type="synonym">Agaricus rosellus</name>
    <dbReference type="NCBI Taxonomy" id="1033263"/>
    <lineage>
        <taxon>Eukaryota</taxon>
        <taxon>Fungi</taxon>
        <taxon>Dikarya</taxon>
        <taxon>Basidiomycota</taxon>
        <taxon>Agaricomycotina</taxon>
        <taxon>Agaricomycetes</taxon>
        <taxon>Agaricomycetidae</taxon>
        <taxon>Agaricales</taxon>
        <taxon>Marasmiineae</taxon>
        <taxon>Mycenaceae</taxon>
        <taxon>Mycena</taxon>
    </lineage>
</organism>
<comment type="caution">
    <text evidence="10">The sequence shown here is derived from an EMBL/GenBank/DDBJ whole genome shotgun (WGS) entry which is preliminary data.</text>
</comment>
<evidence type="ECO:0000313" key="10">
    <source>
        <dbReference type="EMBL" id="KAJ7709612.1"/>
    </source>
</evidence>
<dbReference type="EMBL" id="JARKIE010000002">
    <property type="protein sequence ID" value="KAJ7709612.1"/>
    <property type="molecule type" value="Genomic_DNA"/>
</dbReference>
<feature type="transmembrane region" description="Helical" evidence="6">
    <location>
        <begin position="126"/>
        <end position="145"/>
    </location>
</feature>
<evidence type="ECO:0000256" key="2">
    <source>
        <dbReference type="ARBA" id="ARBA00022692"/>
    </source>
</evidence>
<gene>
    <name evidence="10" type="ORF">B0H17DRAFT_915317</name>
</gene>
<dbReference type="PANTHER" id="PTHR37994:SF1">
    <property type="entry name" value="ER TRANSPORTER 6TM N-TERMINAL DOMAIN-CONTAINING PROTEIN"/>
    <property type="match status" value="1"/>
</dbReference>
<dbReference type="Proteomes" id="UP001221757">
    <property type="component" value="Unassembled WGS sequence"/>
</dbReference>
<feature type="transmembrane region" description="Helical" evidence="6">
    <location>
        <begin position="673"/>
        <end position="699"/>
    </location>
</feature>
<feature type="transmembrane region" description="Helical" evidence="6">
    <location>
        <begin position="165"/>
        <end position="189"/>
    </location>
</feature>